<evidence type="ECO:0000313" key="1">
    <source>
        <dbReference type="EMBL" id="USS40114.1"/>
    </source>
</evidence>
<dbReference type="RefSeq" id="WP_253304071.1">
    <property type="nucleotide sequence ID" value="NZ_CP099582.1"/>
</dbReference>
<protein>
    <submittedName>
        <fullName evidence="1">Uncharacterized protein</fullName>
    </submittedName>
</protein>
<evidence type="ECO:0000313" key="2">
    <source>
        <dbReference type="Proteomes" id="UP001055732"/>
    </source>
</evidence>
<reference evidence="1" key="1">
    <citation type="journal article" date="1998" name="Int. J. Syst. Bacteriol. 48 Pt">
        <title>Thermococcus guaymasensis sp. nov. and Thermococcus aggregans sp. nov., two novel thermophilic archaea isolated from the Guaymas Basin hydrothermal vent site.</title>
        <authorList>
            <person name="Canganella F."/>
            <person name="Jones W.J."/>
            <person name="Gambacorta A."/>
            <person name="Antranikian G."/>
        </authorList>
    </citation>
    <scope>NUCLEOTIDE SEQUENCE</scope>
    <source>
        <strain evidence="1">TY</strain>
    </source>
</reference>
<dbReference type="Proteomes" id="UP001055732">
    <property type="component" value="Chromosome"/>
</dbReference>
<keyword evidence="2" id="KW-1185">Reference proteome</keyword>
<organism evidence="1 2">
    <name type="scientific">Thermococcus aggregans</name>
    <dbReference type="NCBI Taxonomy" id="110163"/>
    <lineage>
        <taxon>Archaea</taxon>
        <taxon>Methanobacteriati</taxon>
        <taxon>Methanobacteriota</taxon>
        <taxon>Thermococci</taxon>
        <taxon>Thermococcales</taxon>
        <taxon>Thermococcaceae</taxon>
        <taxon>Thermococcus</taxon>
    </lineage>
</organism>
<dbReference type="EMBL" id="CP099582">
    <property type="protein sequence ID" value="USS40114.1"/>
    <property type="molecule type" value="Genomic_DNA"/>
</dbReference>
<gene>
    <name evidence="1" type="ORF">NF865_07175</name>
</gene>
<dbReference type="KEGG" id="tagg:NF865_07175"/>
<reference evidence="1" key="2">
    <citation type="submission" date="2022-06" db="EMBL/GenBank/DDBJ databases">
        <authorList>
            <person name="Park Y.-J."/>
        </authorList>
    </citation>
    <scope>NUCLEOTIDE SEQUENCE</scope>
    <source>
        <strain evidence="1">TY</strain>
    </source>
</reference>
<name>A0A9E7MWK0_THEAG</name>
<dbReference type="AlphaFoldDB" id="A0A9E7MWK0"/>
<sequence length="419" mass="49304">MFLTEVNKRLDELGISWLRFSLQSSKFMKKKSYGLKILVKWDKFIEFVESFSSDPSIQVWEKYQYISSSRLPVLVKMLPRGEEQYEYFKRAQNRVRMLCSQDIEVIENKLSEIRTMLNAMQKKLWRISKKEELPLAMLAYLLEARVVIETIRQIAKEGLFPSCYRELRKFLENFSWAFFGDYLLTKAYKRHGLLYHNYAFIASKGWYEWIRKNNNELILNTTTARKKIDNLHKKLKQTYSSLPGKDKFWSTFMSEITFPSFIFLFGEEVNGETLPMEVPRYPLSEEIVQYALKDFENIGESLGLPNPEAFGEGVVKTVMEVNKTSKSAFIVPPYPANDLVLMLVEKWGDITKLNKKYEEYSTFVHSYIDSWVVLPFSSVMEVKVFKKEIADIKNLVKELCRAYLNIFKAKSQHSSKKKV</sequence>
<accession>A0A9E7MWK0</accession>
<proteinExistence type="predicted"/>